<accession>A0A8J6XVT3</accession>
<dbReference type="EMBL" id="JACXWD010000042">
    <property type="protein sequence ID" value="MBD3868748.1"/>
    <property type="molecule type" value="Genomic_DNA"/>
</dbReference>
<evidence type="ECO:0000313" key="3">
    <source>
        <dbReference type="Proteomes" id="UP000648239"/>
    </source>
</evidence>
<gene>
    <name evidence="2" type="ORF">IFK94_11540</name>
</gene>
<dbReference type="Proteomes" id="UP000648239">
    <property type="component" value="Unassembled WGS sequence"/>
</dbReference>
<feature type="region of interest" description="Disordered" evidence="1">
    <location>
        <begin position="140"/>
        <end position="163"/>
    </location>
</feature>
<name>A0A8J6XVT3_9BACT</name>
<reference evidence="2 3" key="1">
    <citation type="submission" date="2020-08" db="EMBL/GenBank/DDBJ databases">
        <title>Acidobacteriota in marine sediments use diverse sulfur dissimilation pathways.</title>
        <authorList>
            <person name="Wasmund K."/>
        </authorList>
    </citation>
    <scope>NUCLEOTIDE SEQUENCE [LARGE SCALE GENOMIC DNA]</scope>
    <source>
        <strain evidence="2">MAG AM4</strain>
    </source>
</reference>
<feature type="non-terminal residue" evidence="2">
    <location>
        <position position="1"/>
    </location>
</feature>
<dbReference type="SUPFAM" id="SSF52402">
    <property type="entry name" value="Adenine nucleotide alpha hydrolases-like"/>
    <property type="match status" value="1"/>
</dbReference>
<proteinExistence type="predicted"/>
<evidence type="ECO:0000256" key="1">
    <source>
        <dbReference type="SAM" id="MobiDB-lite"/>
    </source>
</evidence>
<evidence type="ECO:0000313" key="2">
    <source>
        <dbReference type="EMBL" id="MBD3868748.1"/>
    </source>
</evidence>
<protein>
    <submittedName>
        <fullName evidence="2">TIGR00268 family protein</fullName>
    </submittedName>
</protein>
<comment type="caution">
    <text evidence="2">The sequence shown here is derived from an EMBL/GenBank/DDBJ whole genome shotgun (WGS) entry which is preliminary data.</text>
</comment>
<dbReference type="AlphaFoldDB" id="A0A8J6XVT3"/>
<dbReference type="PANTHER" id="PTHR43169">
    <property type="entry name" value="EXSB FAMILY PROTEIN"/>
    <property type="match status" value="1"/>
</dbReference>
<dbReference type="InterPro" id="IPR052188">
    <property type="entry name" value="Ni-pincer_cofactor_biosynth"/>
</dbReference>
<dbReference type="PANTHER" id="PTHR43169:SF2">
    <property type="entry name" value="NAD_GMP SYNTHASE DOMAIN-CONTAINING PROTEIN"/>
    <property type="match status" value="1"/>
</dbReference>
<organism evidence="2 3">
    <name type="scientific">Candidatus Polarisedimenticola svalbardensis</name>
    <dbReference type="NCBI Taxonomy" id="2886004"/>
    <lineage>
        <taxon>Bacteria</taxon>
        <taxon>Pseudomonadati</taxon>
        <taxon>Acidobacteriota</taxon>
        <taxon>Candidatus Polarisedimenticolia</taxon>
        <taxon>Candidatus Polarisedimenticolales</taxon>
        <taxon>Candidatus Polarisedimenticolaceae</taxon>
        <taxon>Candidatus Polarisedimenticola</taxon>
    </lineage>
</organism>
<sequence>AILDDTGDFRPGMDAADQAGVLAPLLEGALTKDDVRALAELAGLPVKDKPAAACLSSRIPVGSRVTPERLAQVGEAEKMLRKLGFVQFRVRHHDEIARLELDSDGNRLIQDGEVRRQAVEAVKAAGFRFVAMDLEGYRTGSLNPEPRETGKLYRIGPASDSGQ</sequence>